<organism evidence="13">
    <name type="scientific">marine metagenome</name>
    <dbReference type="NCBI Taxonomy" id="408172"/>
    <lineage>
        <taxon>unclassified sequences</taxon>
        <taxon>metagenomes</taxon>
        <taxon>ecological metagenomes</taxon>
    </lineage>
</organism>
<comment type="subcellular location">
    <subcellularLocation>
        <location evidence="1">Membrane</location>
        <topology evidence="1">Multi-pass membrane protein</topology>
    </subcellularLocation>
</comment>
<dbReference type="EC" id="2.4.99.28" evidence="10"/>
<evidence type="ECO:0000256" key="3">
    <source>
        <dbReference type="ARBA" id="ARBA00022679"/>
    </source>
</evidence>
<dbReference type="InterPro" id="IPR001182">
    <property type="entry name" value="FtsW/RodA"/>
</dbReference>
<dbReference type="GO" id="GO:0008360">
    <property type="term" value="P:regulation of cell shape"/>
    <property type="evidence" value="ECO:0007669"/>
    <property type="project" value="UniProtKB-KW"/>
</dbReference>
<gene>
    <name evidence="13" type="ORF">METZ01_LOCUS51509</name>
</gene>
<comment type="catalytic activity">
    <reaction evidence="11">
        <text>[GlcNAc-(1-&gt;4)-Mur2Ac(oyl-L-Ala-gamma-D-Glu-L-Lys-D-Ala-D-Ala)](n)-di-trans,octa-cis-undecaprenyl diphosphate + beta-D-GlcNAc-(1-&gt;4)-Mur2Ac(oyl-L-Ala-gamma-D-Glu-L-Lys-D-Ala-D-Ala)-di-trans,octa-cis-undecaprenyl diphosphate = [GlcNAc-(1-&gt;4)-Mur2Ac(oyl-L-Ala-gamma-D-Glu-L-Lys-D-Ala-D-Ala)](n+1)-di-trans,octa-cis-undecaprenyl diphosphate + di-trans,octa-cis-undecaprenyl diphosphate + H(+)</text>
        <dbReference type="Rhea" id="RHEA:23708"/>
        <dbReference type="Rhea" id="RHEA-COMP:9602"/>
        <dbReference type="Rhea" id="RHEA-COMP:9603"/>
        <dbReference type="ChEBI" id="CHEBI:15378"/>
        <dbReference type="ChEBI" id="CHEBI:58405"/>
        <dbReference type="ChEBI" id="CHEBI:60033"/>
        <dbReference type="ChEBI" id="CHEBI:78435"/>
        <dbReference type="EC" id="2.4.99.28"/>
    </reaction>
</comment>
<accession>A0A381S3H9</accession>
<evidence type="ECO:0000256" key="7">
    <source>
        <dbReference type="ARBA" id="ARBA00022989"/>
    </source>
</evidence>
<dbReference type="GO" id="GO:0051301">
    <property type="term" value="P:cell division"/>
    <property type="evidence" value="ECO:0007669"/>
    <property type="project" value="InterPro"/>
</dbReference>
<feature type="non-terminal residue" evidence="13">
    <location>
        <position position="104"/>
    </location>
</feature>
<proteinExistence type="predicted"/>
<evidence type="ECO:0000313" key="13">
    <source>
        <dbReference type="EMBL" id="SUZ98655.1"/>
    </source>
</evidence>
<evidence type="ECO:0000256" key="11">
    <source>
        <dbReference type="ARBA" id="ARBA00049902"/>
    </source>
</evidence>
<dbReference type="AlphaFoldDB" id="A0A381S3H9"/>
<dbReference type="GO" id="GO:0008955">
    <property type="term" value="F:peptidoglycan glycosyltransferase activity"/>
    <property type="evidence" value="ECO:0007669"/>
    <property type="project" value="UniProtKB-EC"/>
</dbReference>
<dbReference type="EMBL" id="UINC01002625">
    <property type="protein sequence ID" value="SUZ98655.1"/>
    <property type="molecule type" value="Genomic_DNA"/>
</dbReference>
<dbReference type="PANTHER" id="PTHR30474">
    <property type="entry name" value="CELL CYCLE PROTEIN"/>
    <property type="match status" value="1"/>
</dbReference>
<keyword evidence="7 12" id="KW-1133">Transmembrane helix</keyword>
<name>A0A381S3H9_9ZZZZ</name>
<evidence type="ECO:0000256" key="12">
    <source>
        <dbReference type="SAM" id="Phobius"/>
    </source>
</evidence>
<evidence type="ECO:0000256" key="1">
    <source>
        <dbReference type="ARBA" id="ARBA00004141"/>
    </source>
</evidence>
<feature type="transmembrane region" description="Helical" evidence="12">
    <location>
        <begin position="64"/>
        <end position="81"/>
    </location>
</feature>
<dbReference type="GO" id="GO:0009252">
    <property type="term" value="P:peptidoglycan biosynthetic process"/>
    <property type="evidence" value="ECO:0007669"/>
    <property type="project" value="UniProtKB-KW"/>
</dbReference>
<reference evidence="13" key="1">
    <citation type="submission" date="2018-05" db="EMBL/GenBank/DDBJ databases">
        <authorList>
            <person name="Lanie J.A."/>
            <person name="Ng W.-L."/>
            <person name="Kazmierczak K.M."/>
            <person name="Andrzejewski T.M."/>
            <person name="Davidsen T.M."/>
            <person name="Wayne K.J."/>
            <person name="Tettelin H."/>
            <person name="Glass J.I."/>
            <person name="Rusch D."/>
            <person name="Podicherti R."/>
            <person name="Tsui H.-C.T."/>
            <person name="Winkler M.E."/>
        </authorList>
    </citation>
    <scope>NUCLEOTIDE SEQUENCE</scope>
</reference>
<keyword evidence="2" id="KW-0328">Glycosyltransferase</keyword>
<dbReference type="GO" id="GO:0005886">
    <property type="term" value="C:plasma membrane"/>
    <property type="evidence" value="ECO:0007669"/>
    <property type="project" value="TreeGrafter"/>
</dbReference>
<evidence type="ECO:0000256" key="5">
    <source>
        <dbReference type="ARBA" id="ARBA00022960"/>
    </source>
</evidence>
<dbReference type="GO" id="GO:0015648">
    <property type="term" value="F:lipid-linked peptidoglycan transporter activity"/>
    <property type="evidence" value="ECO:0007669"/>
    <property type="project" value="TreeGrafter"/>
</dbReference>
<keyword evidence="5" id="KW-0133">Cell shape</keyword>
<evidence type="ECO:0000256" key="6">
    <source>
        <dbReference type="ARBA" id="ARBA00022984"/>
    </source>
</evidence>
<dbReference type="GO" id="GO:0032153">
    <property type="term" value="C:cell division site"/>
    <property type="evidence" value="ECO:0007669"/>
    <property type="project" value="TreeGrafter"/>
</dbReference>
<keyword evidence="8 12" id="KW-0472">Membrane</keyword>
<evidence type="ECO:0000256" key="9">
    <source>
        <dbReference type="ARBA" id="ARBA00032370"/>
    </source>
</evidence>
<keyword evidence="4 12" id="KW-0812">Transmembrane</keyword>
<evidence type="ECO:0000256" key="8">
    <source>
        <dbReference type="ARBA" id="ARBA00023136"/>
    </source>
</evidence>
<sequence length="104" mass="12095">LIIILFGLGLFFSLVSTSLIASDKLNTNSYYFFIKHFLFIGAGVFFIIFFSSLNYKDLTKVSKILFVLFLFFLILVPFFGVEVKGSKRWIDLFFLPKFQPIELL</sequence>
<dbReference type="PANTHER" id="PTHR30474:SF2">
    <property type="entry name" value="PEPTIDOGLYCAN GLYCOSYLTRANSFERASE FTSW-RELATED"/>
    <property type="match status" value="1"/>
</dbReference>
<keyword evidence="3" id="KW-0808">Transferase</keyword>
<feature type="non-terminal residue" evidence="13">
    <location>
        <position position="1"/>
    </location>
</feature>
<feature type="transmembrane region" description="Helical" evidence="12">
    <location>
        <begin position="31"/>
        <end position="52"/>
    </location>
</feature>
<evidence type="ECO:0000256" key="2">
    <source>
        <dbReference type="ARBA" id="ARBA00022676"/>
    </source>
</evidence>
<keyword evidence="6" id="KW-0573">Peptidoglycan synthesis</keyword>
<protein>
    <recommendedName>
        <fullName evidence="10">peptidoglycan glycosyltransferase</fullName>
        <ecNumber evidence="10">2.4.99.28</ecNumber>
    </recommendedName>
    <alternativeName>
        <fullName evidence="9">Peptidoglycan polymerase</fullName>
    </alternativeName>
</protein>
<evidence type="ECO:0000256" key="4">
    <source>
        <dbReference type="ARBA" id="ARBA00022692"/>
    </source>
</evidence>
<evidence type="ECO:0000256" key="10">
    <source>
        <dbReference type="ARBA" id="ARBA00044770"/>
    </source>
</evidence>
<dbReference type="Pfam" id="PF01098">
    <property type="entry name" value="FTSW_RODA_SPOVE"/>
    <property type="match status" value="1"/>
</dbReference>